<sequence>MLALLGIHQHLTAEQKQDIASAAYHATPGAVTAGGFRLAGLPLSDWLVLASIAFVALQASYLIWKWRRDYLRAQTRQQLRDRTQRGGRT</sequence>
<accession>A0A843BEW7</accession>
<name>A0A843BEW7_9BURK</name>
<keyword evidence="1" id="KW-1133">Transmembrane helix</keyword>
<evidence type="ECO:0000256" key="1">
    <source>
        <dbReference type="SAM" id="Phobius"/>
    </source>
</evidence>
<evidence type="ECO:0000313" key="2">
    <source>
        <dbReference type="EMBL" id="MBI1625159.1"/>
    </source>
</evidence>
<keyword evidence="1" id="KW-0472">Membrane</keyword>
<dbReference type="EMBL" id="JABBCQ020000009">
    <property type="protein sequence ID" value="MBI1625159.1"/>
    <property type="molecule type" value="Genomic_DNA"/>
</dbReference>
<dbReference type="Proteomes" id="UP000530032">
    <property type="component" value="Unassembled WGS sequence"/>
</dbReference>
<proteinExistence type="predicted"/>
<comment type="caution">
    <text evidence="2">The sequence shown here is derived from an EMBL/GenBank/DDBJ whole genome shotgun (WGS) entry which is preliminary data.</text>
</comment>
<evidence type="ECO:0000313" key="3">
    <source>
        <dbReference type="Proteomes" id="UP000530032"/>
    </source>
</evidence>
<protein>
    <recommendedName>
        <fullName evidence="4">Holin</fullName>
    </recommendedName>
</protein>
<gene>
    <name evidence="2" type="ORF">HF327_011675</name>
</gene>
<feature type="transmembrane region" description="Helical" evidence="1">
    <location>
        <begin position="46"/>
        <end position="64"/>
    </location>
</feature>
<keyword evidence="1" id="KW-0812">Transmembrane</keyword>
<dbReference type="AlphaFoldDB" id="A0A843BEW7"/>
<organism evidence="2 3">
    <name type="scientific">Comamonas suwonensis</name>
    <dbReference type="NCBI Taxonomy" id="2606214"/>
    <lineage>
        <taxon>Bacteria</taxon>
        <taxon>Pseudomonadati</taxon>
        <taxon>Pseudomonadota</taxon>
        <taxon>Betaproteobacteria</taxon>
        <taxon>Burkholderiales</taxon>
        <taxon>Comamonadaceae</taxon>
        <taxon>Comamonas</taxon>
    </lineage>
</organism>
<keyword evidence="3" id="KW-1185">Reference proteome</keyword>
<evidence type="ECO:0008006" key="4">
    <source>
        <dbReference type="Google" id="ProtNLM"/>
    </source>
</evidence>
<reference evidence="2" key="1">
    <citation type="submission" date="2020-12" db="EMBL/GenBank/DDBJ databases">
        <title>Comamonas sp. nov., isolated from stream water.</title>
        <authorList>
            <person name="Park K.-H."/>
        </authorList>
    </citation>
    <scope>NUCLEOTIDE SEQUENCE</scope>
    <source>
        <strain evidence="2">EJ-4</strain>
    </source>
</reference>